<feature type="non-terminal residue" evidence="1">
    <location>
        <position position="27"/>
    </location>
</feature>
<dbReference type="EMBL" id="UINC01161853">
    <property type="protein sequence ID" value="SVD61281.1"/>
    <property type="molecule type" value="Genomic_DNA"/>
</dbReference>
<proteinExistence type="predicted"/>
<accession>A0A382WTA9</accession>
<organism evidence="1">
    <name type="scientific">marine metagenome</name>
    <dbReference type="NCBI Taxonomy" id="408172"/>
    <lineage>
        <taxon>unclassified sequences</taxon>
        <taxon>metagenomes</taxon>
        <taxon>ecological metagenomes</taxon>
    </lineage>
</organism>
<dbReference type="AlphaFoldDB" id="A0A382WTA9"/>
<evidence type="ECO:0000313" key="1">
    <source>
        <dbReference type="EMBL" id="SVD61281.1"/>
    </source>
</evidence>
<gene>
    <name evidence="1" type="ORF">METZ01_LOCUS414135</name>
</gene>
<name>A0A382WTA9_9ZZZZ</name>
<reference evidence="1" key="1">
    <citation type="submission" date="2018-05" db="EMBL/GenBank/DDBJ databases">
        <authorList>
            <person name="Lanie J.A."/>
            <person name="Ng W.-L."/>
            <person name="Kazmierczak K.M."/>
            <person name="Andrzejewski T.M."/>
            <person name="Davidsen T.M."/>
            <person name="Wayne K.J."/>
            <person name="Tettelin H."/>
            <person name="Glass J.I."/>
            <person name="Rusch D."/>
            <person name="Podicherti R."/>
            <person name="Tsui H.-C.T."/>
            <person name="Winkler M.E."/>
        </authorList>
    </citation>
    <scope>NUCLEOTIDE SEQUENCE</scope>
</reference>
<protein>
    <submittedName>
        <fullName evidence="1">Uncharacterized protein</fullName>
    </submittedName>
</protein>
<sequence>MPDIKILTETELRNTIPLDIKVIDCIE</sequence>